<dbReference type="GO" id="GO:0051537">
    <property type="term" value="F:2 iron, 2 sulfur cluster binding"/>
    <property type="evidence" value="ECO:0007669"/>
    <property type="project" value="UniProtKB-KW"/>
</dbReference>
<keyword evidence="12" id="KW-0411">Iron-sulfur</keyword>
<dbReference type="PANTHER" id="PTHR21266:SF32">
    <property type="entry name" value="CHOLESTEROL 7-DESATURASE NVD"/>
    <property type="match status" value="1"/>
</dbReference>
<dbReference type="Pfam" id="PF00355">
    <property type="entry name" value="Rieske"/>
    <property type="match status" value="1"/>
</dbReference>
<evidence type="ECO:0000256" key="15">
    <source>
        <dbReference type="SAM" id="SignalP"/>
    </source>
</evidence>
<dbReference type="InterPro" id="IPR013626">
    <property type="entry name" value="PaO"/>
</dbReference>
<dbReference type="Pfam" id="PF08417">
    <property type="entry name" value="PaO"/>
    <property type="match status" value="1"/>
</dbReference>
<evidence type="ECO:0000256" key="12">
    <source>
        <dbReference type="ARBA" id="ARBA00023014"/>
    </source>
</evidence>
<keyword evidence="6" id="KW-0001">2Fe-2S</keyword>
<keyword evidence="13" id="KW-0472">Membrane</keyword>
<keyword evidence="10" id="KW-0560">Oxidoreductase</keyword>
<evidence type="ECO:0000256" key="7">
    <source>
        <dbReference type="ARBA" id="ARBA00022723"/>
    </source>
</evidence>
<dbReference type="EMBL" id="HBGO01028676">
    <property type="protein sequence ID" value="CAD9352482.1"/>
    <property type="molecule type" value="Transcribed_RNA"/>
</dbReference>
<dbReference type="GO" id="GO:0046872">
    <property type="term" value="F:metal ion binding"/>
    <property type="evidence" value="ECO:0007669"/>
    <property type="project" value="UniProtKB-KW"/>
</dbReference>
<keyword evidence="15" id="KW-0732">Signal</keyword>
<evidence type="ECO:0000256" key="1">
    <source>
        <dbReference type="ARBA" id="ARBA00004229"/>
    </source>
</evidence>
<dbReference type="PANTHER" id="PTHR21266">
    <property type="entry name" value="IRON-SULFUR DOMAIN CONTAINING PROTEIN"/>
    <property type="match status" value="1"/>
</dbReference>
<feature type="signal peptide" evidence="15">
    <location>
        <begin position="1"/>
        <end position="17"/>
    </location>
</feature>
<dbReference type="GO" id="GO:0010277">
    <property type="term" value="F:chlorophyllide a oxygenase activity"/>
    <property type="evidence" value="ECO:0007669"/>
    <property type="project" value="InterPro"/>
</dbReference>
<keyword evidence="8" id="KW-0809">Transit peptide</keyword>
<evidence type="ECO:0000256" key="11">
    <source>
        <dbReference type="ARBA" id="ARBA00023004"/>
    </source>
</evidence>
<keyword evidence="11" id="KW-0408">Iron</keyword>
<dbReference type="AlphaFoldDB" id="A0A7S2ET22"/>
<evidence type="ECO:0000256" key="10">
    <source>
        <dbReference type="ARBA" id="ARBA00023002"/>
    </source>
</evidence>
<evidence type="ECO:0000256" key="8">
    <source>
        <dbReference type="ARBA" id="ARBA00022946"/>
    </source>
</evidence>
<keyword evidence="5" id="KW-0812">Transmembrane</keyword>
<evidence type="ECO:0000313" key="17">
    <source>
        <dbReference type="EMBL" id="CAD9352482.1"/>
    </source>
</evidence>
<organism evidence="17">
    <name type="scientific">Trieres chinensis</name>
    <name type="common">Marine centric diatom</name>
    <name type="synonym">Odontella sinensis</name>
    <dbReference type="NCBI Taxonomy" id="1514140"/>
    <lineage>
        <taxon>Eukaryota</taxon>
        <taxon>Sar</taxon>
        <taxon>Stramenopiles</taxon>
        <taxon>Ochrophyta</taxon>
        <taxon>Bacillariophyta</taxon>
        <taxon>Mediophyceae</taxon>
        <taxon>Biddulphiophycidae</taxon>
        <taxon>Eupodiscales</taxon>
        <taxon>Parodontellaceae</taxon>
        <taxon>Trieres</taxon>
    </lineage>
</organism>
<evidence type="ECO:0000256" key="3">
    <source>
        <dbReference type="ARBA" id="ARBA00022528"/>
    </source>
</evidence>
<evidence type="ECO:0000256" key="5">
    <source>
        <dbReference type="ARBA" id="ARBA00022692"/>
    </source>
</evidence>
<evidence type="ECO:0000256" key="2">
    <source>
        <dbReference type="ARBA" id="ARBA00004370"/>
    </source>
</evidence>
<evidence type="ECO:0000256" key="6">
    <source>
        <dbReference type="ARBA" id="ARBA00022714"/>
    </source>
</evidence>
<proteinExistence type="predicted"/>
<dbReference type="InterPro" id="IPR050584">
    <property type="entry name" value="Cholesterol_7-desaturase"/>
</dbReference>
<feature type="chain" id="PRO_5031074492" description="Rieske domain-containing protein" evidence="15">
    <location>
        <begin position="18"/>
        <end position="579"/>
    </location>
</feature>
<sequence length="579" mass="64202">MKLPLLIPLALIRSGASLLTPLQSSRQKPGSRSIVLTSSSGAMDQATASEINGSAERTQVDDEEESGVSEIRPIHQNWWPVSTTFALDKSRPNPVDLLNQKLVVFWSESENEWKCLDDRCSHRFAPLSEGRVIDNNCLQCAYHGWEFNGEGKCTKVPQAARGAVGRSVTGYPVRVEASMVFVWADPDSFDTLGKSTTIPIFPKLKEAVEVQGESFCFMRDLPYGYELLGENLLDLSHLPFSHHGVGNLDRELGCPLPFRVLPASEKSKDNPLYEVILEDAANTDPTYKGFPVPVPPDASLNLGFYDPCHVRYTRQRVPGDENTASVVALYMCPTLMNKSRVFLFNIFPKRPPPPKKTKLQRLKSWVTPSEIKQKLAMYALARLFTPVFGHLMSHKIFDGDGIFLHKQGDRMARSGLSYKDYDTPSSADVMVNKFRRYSNAASQNARLLGLEQLAESVSPSSGYNDNLPRSEMLDRYESHTKHCKICLEALEKAQLKKKRLELVQTALIGAAGASSVTLAGGLGLSLLRTLRVPSILLKGAAGVTLSCVGGCKLTSKLKAKVEKEIQQFLFEDYIHADKH</sequence>
<evidence type="ECO:0000259" key="16">
    <source>
        <dbReference type="PROSITE" id="PS51296"/>
    </source>
</evidence>
<evidence type="ECO:0000256" key="9">
    <source>
        <dbReference type="ARBA" id="ARBA00022989"/>
    </source>
</evidence>
<dbReference type="GO" id="GO:0009507">
    <property type="term" value="C:chloroplast"/>
    <property type="evidence" value="ECO:0007669"/>
    <property type="project" value="UniProtKB-SubCell"/>
</dbReference>
<dbReference type="InterPro" id="IPR017941">
    <property type="entry name" value="Rieske_2Fe-2S"/>
</dbReference>
<evidence type="ECO:0000256" key="4">
    <source>
        <dbReference type="ARBA" id="ARBA00022640"/>
    </source>
</evidence>
<gene>
    <name evidence="17" type="ORF">OSIN01602_LOCUS16504</name>
</gene>
<evidence type="ECO:0000256" key="13">
    <source>
        <dbReference type="ARBA" id="ARBA00023136"/>
    </source>
</evidence>
<name>A0A7S2ET22_TRICV</name>
<keyword evidence="9" id="KW-1133">Transmembrane helix</keyword>
<dbReference type="SUPFAM" id="SSF55961">
    <property type="entry name" value="Bet v1-like"/>
    <property type="match status" value="1"/>
</dbReference>
<reference evidence="17" key="1">
    <citation type="submission" date="2021-01" db="EMBL/GenBank/DDBJ databases">
        <authorList>
            <person name="Corre E."/>
            <person name="Pelletier E."/>
            <person name="Niang G."/>
            <person name="Scheremetjew M."/>
            <person name="Finn R."/>
            <person name="Kale V."/>
            <person name="Holt S."/>
            <person name="Cochrane G."/>
            <person name="Meng A."/>
            <person name="Brown T."/>
            <person name="Cohen L."/>
        </authorList>
    </citation>
    <scope>NUCLEOTIDE SEQUENCE</scope>
    <source>
        <strain evidence="17">Grunow 1884</strain>
    </source>
</reference>
<evidence type="ECO:0000256" key="14">
    <source>
        <dbReference type="SAM" id="MobiDB-lite"/>
    </source>
</evidence>
<dbReference type="InterPro" id="IPR036922">
    <property type="entry name" value="Rieske_2Fe-2S_sf"/>
</dbReference>
<dbReference type="GO" id="GO:0016020">
    <property type="term" value="C:membrane"/>
    <property type="evidence" value="ECO:0007669"/>
    <property type="project" value="UniProtKB-SubCell"/>
</dbReference>
<keyword evidence="7" id="KW-0479">Metal-binding</keyword>
<feature type="domain" description="Rieske" evidence="16">
    <location>
        <begin position="79"/>
        <end position="182"/>
    </location>
</feature>
<dbReference type="Gene3D" id="3.90.380.10">
    <property type="entry name" value="Naphthalene 1,2-dioxygenase Alpha Subunit, Chain A, domain 1"/>
    <property type="match status" value="1"/>
</dbReference>
<keyword evidence="3" id="KW-0150">Chloroplast</keyword>
<dbReference type="PROSITE" id="PS51296">
    <property type="entry name" value="RIESKE"/>
    <property type="match status" value="1"/>
</dbReference>
<feature type="region of interest" description="Disordered" evidence="14">
    <location>
        <begin position="22"/>
        <end position="45"/>
    </location>
</feature>
<comment type="subcellular location">
    <subcellularLocation>
        <location evidence="2">Membrane</location>
    </subcellularLocation>
    <subcellularLocation>
        <location evidence="1">Plastid</location>
        <location evidence="1">Chloroplast</location>
    </subcellularLocation>
</comment>
<feature type="region of interest" description="Disordered" evidence="14">
    <location>
        <begin position="50"/>
        <end position="69"/>
    </location>
</feature>
<keyword evidence="4" id="KW-0934">Plastid</keyword>
<accession>A0A7S2ET22</accession>
<protein>
    <recommendedName>
        <fullName evidence="16">Rieske domain-containing protein</fullName>
    </recommendedName>
</protein>
<dbReference type="SUPFAM" id="SSF50022">
    <property type="entry name" value="ISP domain"/>
    <property type="match status" value="1"/>
</dbReference>
<dbReference type="Gene3D" id="2.102.10.10">
    <property type="entry name" value="Rieske [2Fe-2S] iron-sulphur domain"/>
    <property type="match status" value="1"/>
</dbReference>